<dbReference type="InterPro" id="IPR011067">
    <property type="entry name" value="Plasmid_toxin/cell-grow_inhib"/>
</dbReference>
<gene>
    <name evidence="1" type="ORF">AWB68_00747</name>
</gene>
<dbReference type="InterPro" id="IPR003477">
    <property type="entry name" value="PemK-like"/>
</dbReference>
<dbReference type="Pfam" id="PF02452">
    <property type="entry name" value="PemK_toxin"/>
    <property type="match status" value="1"/>
</dbReference>
<organism evidence="1 2">
    <name type="scientific">Caballeronia choica</name>
    <dbReference type="NCBI Taxonomy" id="326476"/>
    <lineage>
        <taxon>Bacteria</taxon>
        <taxon>Pseudomonadati</taxon>
        <taxon>Pseudomonadota</taxon>
        <taxon>Betaproteobacteria</taxon>
        <taxon>Burkholderiales</taxon>
        <taxon>Burkholderiaceae</taxon>
        <taxon>Caballeronia</taxon>
    </lineage>
</organism>
<protein>
    <submittedName>
        <fullName evidence="1">Transcriptional modulator of MazE/toxin, MazF</fullName>
    </submittedName>
</protein>
<dbReference type="GO" id="GO:0003677">
    <property type="term" value="F:DNA binding"/>
    <property type="evidence" value="ECO:0007669"/>
    <property type="project" value="InterPro"/>
</dbReference>
<name>A0A158FL28_9BURK</name>
<comment type="caution">
    <text evidence="1">The sequence shown here is derived from an EMBL/GenBank/DDBJ whole genome shotgun (WGS) entry which is preliminary data.</text>
</comment>
<dbReference type="AlphaFoldDB" id="A0A158FL28"/>
<reference evidence="1" key="1">
    <citation type="submission" date="2016-01" db="EMBL/GenBank/DDBJ databases">
        <authorList>
            <person name="Peeters C."/>
        </authorList>
    </citation>
    <scope>NUCLEOTIDE SEQUENCE [LARGE SCALE GENOMIC DNA]</scope>
    <source>
        <strain evidence="1">LMG 22940</strain>
    </source>
</reference>
<dbReference type="EMBL" id="FCON02000005">
    <property type="protein sequence ID" value="SAL20407.1"/>
    <property type="molecule type" value="Genomic_DNA"/>
</dbReference>
<sequence length="120" mass="13521">MVDPFWIPDRQDMIWIDFDCGVSGTEMSGMHPMMVLSTREFTEDTGLVLGIPMTSSESNLSNRYAMPFVEQSELKFVLPSMPKSFVLRARNAAPHPWGKVPGEPFGRARKMLERLVNSGV</sequence>
<dbReference type="Gene3D" id="2.30.30.110">
    <property type="match status" value="1"/>
</dbReference>
<dbReference type="RefSeq" id="WP_087643003.1">
    <property type="nucleotide sequence ID" value="NZ_FCON02000005.1"/>
</dbReference>
<evidence type="ECO:0000313" key="1">
    <source>
        <dbReference type="EMBL" id="SAL20407.1"/>
    </source>
</evidence>
<accession>A0A158FL28</accession>
<dbReference type="SUPFAM" id="SSF50118">
    <property type="entry name" value="Cell growth inhibitor/plasmid maintenance toxic component"/>
    <property type="match status" value="1"/>
</dbReference>
<evidence type="ECO:0000313" key="2">
    <source>
        <dbReference type="Proteomes" id="UP000054770"/>
    </source>
</evidence>
<dbReference type="OrthoDB" id="9808744at2"/>
<dbReference type="Proteomes" id="UP000054770">
    <property type="component" value="Unassembled WGS sequence"/>
</dbReference>
<proteinExistence type="predicted"/>
<keyword evidence="2" id="KW-1185">Reference proteome</keyword>